<dbReference type="Gene3D" id="3.40.395.10">
    <property type="entry name" value="Adenoviral Proteinase, Chain A"/>
    <property type="match status" value="1"/>
</dbReference>
<dbReference type="PANTHER" id="PTHR31470:SF53">
    <property type="entry name" value="CYSTEINE PROTEINASES SUPERFAMILY PROTEIN-RELATED"/>
    <property type="match status" value="1"/>
</dbReference>
<dbReference type="AlphaFoldDB" id="A0A1J6KU31"/>
<dbReference type="Pfam" id="PF02902">
    <property type="entry name" value="Peptidase_C48"/>
    <property type="match status" value="1"/>
</dbReference>
<feature type="non-terminal residue" evidence="5">
    <location>
        <position position="135"/>
    </location>
</feature>
<organism evidence="5 6">
    <name type="scientific">Nicotiana attenuata</name>
    <name type="common">Coyote tobacco</name>
    <dbReference type="NCBI Taxonomy" id="49451"/>
    <lineage>
        <taxon>Eukaryota</taxon>
        <taxon>Viridiplantae</taxon>
        <taxon>Streptophyta</taxon>
        <taxon>Embryophyta</taxon>
        <taxon>Tracheophyta</taxon>
        <taxon>Spermatophyta</taxon>
        <taxon>Magnoliopsida</taxon>
        <taxon>eudicotyledons</taxon>
        <taxon>Gunneridae</taxon>
        <taxon>Pentapetalae</taxon>
        <taxon>asterids</taxon>
        <taxon>lamiids</taxon>
        <taxon>Solanales</taxon>
        <taxon>Solanaceae</taxon>
        <taxon>Nicotianoideae</taxon>
        <taxon>Nicotianeae</taxon>
        <taxon>Nicotiana</taxon>
    </lineage>
</organism>
<evidence type="ECO:0000313" key="5">
    <source>
        <dbReference type="EMBL" id="OIT25191.1"/>
    </source>
</evidence>
<dbReference type="EMBL" id="MJEQ01003078">
    <property type="protein sequence ID" value="OIT25191.1"/>
    <property type="molecule type" value="Genomic_DNA"/>
</dbReference>
<keyword evidence="2" id="KW-0645">Protease</keyword>
<dbReference type="PANTHER" id="PTHR31470">
    <property type="entry name" value="CYSTEINE PROTEINASES SUPERFAMILY PROTEIN-RELATED-RELATED"/>
    <property type="match status" value="1"/>
</dbReference>
<feature type="domain" description="Ubiquitin-like protease family profile" evidence="4">
    <location>
        <begin position="1"/>
        <end position="105"/>
    </location>
</feature>
<dbReference type="Gramene" id="OIT25191">
    <property type="protein sequence ID" value="OIT25191"/>
    <property type="gene ID" value="A4A49_59211"/>
</dbReference>
<evidence type="ECO:0000313" key="6">
    <source>
        <dbReference type="Proteomes" id="UP000187609"/>
    </source>
</evidence>
<evidence type="ECO:0000256" key="3">
    <source>
        <dbReference type="ARBA" id="ARBA00022801"/>
    </source>
</evidence>
<evidence type="ECO:0000259" key="4">
    <source>
        <dbReference type="PROSITE" id="PS50600"/>
    </source>
</evidence>
<comment type="similarity">
    <text evidence="1">Belongs to the peptidase C48 family.</text>
</comment>
<dbReference type="GO" id="GO:0006508">
    <property type="term" value="P:proteolysis"/>
    <property type="evidence" value="ECO:0007669"/>
    <property type="project" value="UniProtKB-KW"/>
</dbReference>
<comment type="caution">
    <text evidence="5">The sequence shown here is derived from an EMBL/GenBank/DDBJ whole genome shotgun (WGS) entry which is preliminary data.</text>
</comment>
<dbReference type="Proteomes" id="UP000187609">
    <property type="component" value="Unassembled WGS sequence"/>
</dbReference>
<dbReference type="InterPro" id="IPR038765">
    <property type="entry name" value="Papain-like_cys_pep_sf"/>
</dbReference>
<sequence length="135" mass="15966">VAEQWHWIMVVMSFKDRYIYVYNSMRGGAAHQEKVHKTMDKYSVLLPHFFVRMHFYLNKKDINWRTGVYKSKDLITPFDVKLVKGLPQQVEADCGVFAASFAKYFIEGKKPPKKFNAYAHRHIFGALLWDYAIKK</sequence>
<dbReference type="InterPro" id="IPR003653">
    <property type="entry name" value="Peptidase_C48_C"/>
</dbReference>
<keyword evidence="3" id="KW-0378">Hydrolase</keyword>
<protein>
    <recommendedName>
        <fullName evidence="4">Ubiquitin-like protease family profile domain-containing protein</fullName>
    </recommendedName>
</protein>
<keyword evidence="6" id="KW-1185">Reference proteome</keyword>
<dbReference type="PROSITE" id="PS50600">
    <property type="entry name" value="ULP_PROTEASE"/>
    <property type="match status" value="1"/>
</dbReference>
<proteinExistence type="inferred from homology"/>
<evidence type="ECO:0000256" key="1">
    <source>
        <dbReference type="ARBA" id="ARBA00005234"/>
    </source>
</evidence>
<gene>
    <name evidence="5" type="ORF">A4A49_59211</name>
</gene>
<feature type="non-terminal residue" evidence="5">
    <location>
        <position position="1"/>
    </location>
</feature>
<reference evidence="5" key="1">
    <citation type="submission" date="2016-11" db="EMBL/GenBank/DDBJ databases">
        <title>The genome of Nicotiana attenuata.</title>
        <authorList>
            <person name="Xu S."/>
            <person name="Brockmoeller T."/>
            <person name="Gaquerel E."/>
            <person name="Navarro A."/>
            <person name="Kuhl H."/>
            <person name="Gase K."/>
            <person name="Ling Z."/>
            <person name="Zhou W."/>
            <person name="Kreitzer C."/>
            <person name="Stanke M."/>
            <person name="Tang H."/>
            <person name="Lyons E."/>
            <person name="Pandey P."/>
            <person name="Pandey S.P."/>
            <person name="Timmermann B."/>
            <person name="Baldwin I.T."/>
        </authorList>
    </citation>
    <scope>NUCLEOTIDE SEQUENCE [LARGE SCALE GENOMIC DNA]</scope>
    <source>
        <strain evidence="5">UT</strain>
    </source>
</reference>
<evidence type="ECO:0000256" key="2">
    <source>
        <dbReference type="ARBA" id="ARBA00022670"/>
    </source>
</evidence>
<accession>A0A1J6KU31</accession>
<name>A0A1J6KU31_NICAT</name>
<dbReference type="GO" id="GO:0008234">
    <property type="term" value="F:cysteine-type peptidase activity"/>
    <property type="evidence" value="ECO:0007669"/>
    <property type="project" value="InterPro"/>
</dbReference>
<dbReference type="SUPFAM" id="SSF54001">
    <property type="entry name" value="Cysteine proteinases"/>
    <property type="match status" value="1"/>
</dbReference>